<dbReference type="RefSeq" id="WP_141622068.1">
    <property type="nucleotide sequence ID" value="NZ_CP041242.1"/>
</dbReference>
<protein>
    <recommendedName>
        <fullName evidence="4">Cytochrome oxidase complex assembly protein 1</fullName>
    </recommendedName>
</protein>
<evidence type="ECO:0000313" key="3">
    <source>
        <dbReference type="Proteomes" id="UP000317199"/>
    </source>
</evidence>
<sequence length="155" mass="16893">MTRTPASRNWWQRNWKWFVPVLGIGLLALVAAAVFAMLSLISGVFRSSEPYRHAVAMAQASPEVVAALGEPIETGFMPTGTFNVDNDRGEADLSIGLHGPRGKATVYVEATRERKRWSYRTLLVALDDRDVDLLAADALAAPGSDTREEAPDAPL</sequence>
<name>A0A514BN18_9GAMM</name>
<evidence type="ECO:0000256" key="1">
    <source>
        <dbReference type="SAM" id="Phobius"/>
    </source>
</evidence>
<keyword evidence="1" id="KW-1133">Transmembrane helix</keyword>
<keyword evidence="3" id="KW-1185">Reference proteome</keyword>
<dbReference type="Proteomes" id="UP000317199">
    <property type="component" value="Chromosome"/>
</dbReference>
<dbReference type="EMBL" id="CP041242">
    <property type="protein sequence ID" value="QDH68725.1"/>
    <property type="molecule type" value="Genomic_DNA"/>
</dbReference>
<gene>
    <name evidence="2" type="ORF">FKV23_00290</name>
</gene>
<keyword evidence="1" id="KW-0812">Transmembrane</keyword>
<organism evidence="2 3">
    <name type="scientific">Marilutibacter alkalisoli</name>
    <dbReference type="NCBI Taxonomy" id="2591633"/>
    <lineage>
        <taxon>Bacteria</taxon>
        <taxon>Pseudomonadati</taxon>
        <taxon>Pseudomonadota</taxon>
        <taxon>Gammaproteobacteria</taxon>
        <taxon>Lysobacterales</taxon>
        <taxon>Lysobacteraceae</taxon>
        <taxon>Marilutibacter</taxon>
    </lineage>
</organism>
<dbReference type="Pfam" id="PF08695">
    <property type="entry name" value="Coa1"/>
    <property type="match status" value="1"/>
</dbReference>
<dbReference type="KEGG" id="lyj:FKV23_00290"/>
<accession>A0A514BN18</accession>
<dbReference type="OrthoDB" id="6050292at2"/>
<evidence type="ECO:0000313" key="2">
    <source>
        <dbReference type="EMBL" id="QDH68725.1"/>
    </source>
</evidence>
<dbReference type="InterPro" id="IPR014807">
    <property type="entry name" value="Coa1"/>
</dbReference>
<reference evidence="2 3" key="1">
    <citation type="submission" date="2019-06" db="EMBL/GenBank/DDBJ databases">
        <title>Lysobacter alkalisoli sp. nov. isolated from saline-alkali soil.</title>
        <authorList>
            <person name="Sun J.-Q."/>
            <person name="Xu L."/>
        </authorList>
    </citation>
    <scope>NUCLEOTIDE SEQUENCE [LARGE SCALE GENOMIC DNA]</scope>
    <source>
        <strain evidence="2 3">SJ-36</strain>
    </source>
</reference>
<keyword evidence="1" id="KW-0472">Membrane</keyword>
<feature type="transmembrane region" description="Helical" evidence="1">
    <location>
        <begin position="17"/>
        <end position="45"/>
    </location>
</feature>
<proteinExistence type="predicted"/>
<dbReference type="AlphaFoldDB" id="A0A514BN18"/>
<evidence type="ECO:0008006" key="4">
    <source>
        <dbReference type="Google" id="ProtNLM"/>
    </source>
</evidence>